<feature type="signal peptide" evidence="2">
    <location>
        <begin position="1"/>
        <end position="34"/>
    </location>
</feature>
<dbReference type="InterPro" id="IPR011009">
    <property type="entry name" value="Kinase-like_dom_sf"/>
</dbReference>
<dbReference type="AlphaFoldDB" id="A0A8T2PQD4"/>
<dbReference type="Gene3D" id="3.30.200.20">
    <property type="entry name" value="Phosphorylase Kinase, domain 1"/>
    <property type="match status" value="1"/>
</dbReference>
<comment type="caution">
    <text evidence="3">The sequence shown here is derived from an EMBL/GenBank/DDBJ whole genome shotgun (WGS) entry which is preliminary data.</text>
</comment>
<dbReference type="EMBL" id="JAFBMS010000003">
    <property type="protein sequence ID" value="KAG9353528.1"/>
    <property type="molecule type" value="Genomic_DNA"/>
</dbReference>
<protein>
    <submittedName>
        <fullName evidence="3">Uncharacterized protein</fullName>
    </submittedName>
</protein>
<reference evidence="3" key="1">
    <citation type="thesis" date="2021" institute="BYU ScholarsArchive" country="Provo, UT, USA">
        <title>Applications of and Algorithms for Genome Assembly and Genomic Analyses with an Emphasis on Marine Teleosts.</title>
        <authorList>
            <person name="Pickett B.D."/>
        </authorList>
    </citation>
    <scope>NUCLEOTIDE SEQUENCE</scope>
    <source>
        <strain evidence="3">HI-2016</strain>
    </source>
</reference>
<evidence type="ECO:0000313" key="3">
    <source>
        <dbReference type="EMBL" id="KAG9353528.1"/>
    </source>
</evidence>
<feature type="chain" id="PRO_5035798682" evidence="2">
    <location>
        <begin position="35"/>
        <end position="236"/>
    </location>
</feature>
<evidence type="ECO:0000256" key="1">
    <source>
        <dbReference type="SAM" id="MobiDB-lite"/>
    </source>
</evidence>
<dbReference type="OrthoDB" id="336747at2759"/>
<dbReference type="SUPFAM" id="SSF56112">
    <property type="entry name" value="Protein kinase-like (PK-like)"/>
    <property type="match status" value="1"/>
</dbReference>
<evidence type="ECO:0000256" key="2">
    <source>
        <dbReference type="SAM" id="SignalP"/>
    </source>
</evidence>
<keyword evidence="2" id="KW-0732">Signal</keyword>
<proteinExistence type="predicted"/>
<dbReference type="Proteomes" id="UP000824540">
    <property type="component" value="Unassembled WGS sequence"/>
</dbReference>
<organism evidence="3 4">
    <name type="scientific">Albula glossodonta</name>
    <name type="common">roundjaw bonefish</name>
    <dbReference type="NCBI Taxonomy" id="121402"/>
    <lineage>
        <taxon>Eukaryota</taxon>
        <taxon>Metazoa</taxon>
        <taxon>Chordata</taxon>
        <taxon>Craniata</taxon>
        <taxon>Vertebrata</taxon>
        <taxon>Euteleostomi</taxon>
        <taxon>Actinopterygii</taxon>
        <taxon>Neopterygii</taxon>
        <taxon>Teleostei</taxon>
        <taxon>Albuliformes</taxon>
        <taxon>Albulidae</taxon>
        <taxon>Albula</taxon>
    </lineage>
</organism>
<keyword evidence="4" id="KW-1185">Reference proteome</keyword>
<gene>
    <name evidence="3" type="ORF">JZ751_011644</name>
</gene>
<sequence length="236" mass="26647">MGRYPATPPLSFISNAREALFTVLALCIFNTCDGAVMDPSRYIILPSGVQHLPLSTSRYSRCWRVCRYSLQPRATLPGFIDQGAFSVVRRCVKLCTGQEYAAKIINTKKLSARAPVHRPFIEWQRLEPVAKVCPYPAQMKAKPQSQALVTPEQLMGSWGWACGRGPRDWSNELPCYRGLSLALGRHRGIEGGRGDREGEREWEREGWREGGRERGGREGWREGERERRGREGGIEG</sequence>
<feature type="region of interest" description="Disordered" evidence="1">
    <location>
        <begin position="188"/>
        <end position="236"/>
    </location>
</feature>
<name>A0A8T2PQD4_9TELE</name>
<evidence type="ECO:0000313" key="4">
    <source>
        <dbReference type="Proteomes" id="UP000824540"/>
    </source>
</evidence>
<accession>A0A8T2PQD4</accession>